<protein>
    <submittedName>
        <fullName evidence="7">DUF300-domain-containing protein</fullName>
    </submittedName>
</protein>
<feature type="transmembrane region" description="Helical" evidence="6">
    <location>
        <begin position="151"/>
        <end position="172"/>
    </location>
</feature>
<feature type="compositionally biased region" description="Basic and acidic residues" evidence="5">
    <location>
        <begin position="354"/>
        <end position="373"/>
    </location>
</feature>
<reference evidence="7 8" key="1">
    <citation type="journal article" date="2015" name="Fungal Genet. Biol.">
        <title>Evolution of novel wood decay mechanisms in Agaricales revealed by the genome sequences of Fistulina hepatica and Cylindrobasidium torrendii.</title>
        <authorList>
            <person name="Floudas D."/>
            <person name="Held B.W."/>
            <person name="Riley R."/>
            <person name="Nagy L.G."/>
            <person name="Koehler G."/>
            <person name="Ransdell A.S."/>
            <person name="Younus H."/>
            <person name="Chow J."/>
            <person name="Chiniquy J."/>
            <person name="Lipzen A."/>
            <person name="Tritt A."/>
            <person name="Sun H."/>
            <person name="Haridas S."/>
            <person name="LaButti K."/>
            <person name="Ohm R.A."/>
            <person name="Kues U."/>
            <person name="Blanchette R.A."/>
            <person name="Grigoriev I.V."/>
            <person name="Minto R.E."/>
            <person name="Hibbett D.S."/>
        </authorList>
    </citation>
    <scope>NUCLEOTIDE SEQUENCE [LARGE SCALE GENOMIC DNA]</scope>
    <source>
        <strain evidence="7 8">FP15055 ss-10</strain>
    </source>
</reference>
<comment type="subcellular location">
    <subcellularLocation>
        <location evidence="1">Membrane</location>
        <topology evidence="1">Multi-pass membrane protein</topology>
    </subcellularLocation>
</comment>
<evidence type="ECO:0000256" key="3">
    <source>
        <dbReference type="ARBA" id="ARBA00022989"/>
    </source>
</evidence>
<dbReference type="SMART" id="SM01417">
    <property type="entry name" value="Solute_trans_a"/>
    <property type="match status" value="1"/>
</dbReference>
<evidence type="ECO:0000256" key="5">
    <source>
        <dbReference type="SAM" id="MobiDB-lite"/>
    </source>
</evidence>
<evidence type="ECO:0000313" key="8">
    <source>
        <dbReference type="Proteomes" id="UP000054007"/>
    </source>
</evidence>
<feature type="transmembrane region" description="Helical" evidence="6">
    <location>
        <begin position="192"/>
        <end position="215"/>
    </location>
</feature>
<feature type="transmembrane region" description="Helical" evidence="6">
    <location>
        <begin position="227"/>
        <end position="248"/>
    </location>
</feature>
<feature type="transmembrane region" description="Helical" evidence="6">
    <location>
        <begin position="268"/>
        <end position="287"/>
    </location>
</feature>
<keyword evidence="8" id="KW-1185">Reference proteome</keyword>
<feature type="transmembrane region" description="Helical" evidence="6">
    <location>
        <begin position="65"/>
        <end position="86"/>
    </location>
</feature>
<evidence type="ECO:0000256" key="4">
    <source>
        <dbReference type="ARBA" id="ARBA00023136"/>
    </source>
</evidence>
<proteinExistence type="predicted"/>
<sequence>MPTCHELDVNTGYDDWTTDEWDSLRVQWVVAGVAGALTICVTLFNAFRHCSNYVNQKEQRQILRILYLPAVFGIVSFFSFVQYRLYVYLEMITATYEAVTMAAFLILLTEMFTFAVAAQTINQALMTKEKRKVVLFKCWRYRPSKAYVMPAIRWAVLQYIIIRPILSIIGAICESKNVYCEEEGFDFHYANAYLELANIVSMIFAFYGLLTFFFLIHEDLKERKPMLKFACIKLLIIIPQLQTIVLNILVKRGTIKSTDHRTKDEVVHGYQCLLICIEAFLLSLLMLKAYPVKEYALALPKEKLPFWRAILDSVNIFDFIQTILGSLRFFVARAQGKPESHGHGHLGRQAGNDPEYHSLTRYDSPPRRFEEPV</sequence>
<dbReference type="Pfam" id="PF03619">
    <property type="entry name" value="Solute_trans_a"/>
    <property type="match status" value="1"/>
</dbReference>
<name>A0A0D7B1H3_9AGAR</name>
<dbReference type="Proteomes" id="UP000054007">
    <property type="component" value="Unassembled WGS sequence"/>
</dbReference>
<dbReference type="GO" id="GO:0016020">
    <property type="term" value="C:membrane"/>
    <property type="evidence" value="ECO:0007669"/>
    <property type="project" value="UniProtKB-SubCell"/>
</dbReference>
<dbReference type="InterPro" id="IPR005178">
    <property type="entry name" value="Ostalpha/TMEM184C"/>
</dbReference>
<dbReference type="PANTHER" id="PTHR23423">
    <property type="entry name" value="ORGANIC SOLUTE TRANSPORTER-RELATED"/>
    <property type="match status" value="1"/>
</dbReference>
<organism evidence="7 8">
    <name type="scientific">Cylindrobasidium torrendii FP15055 ss-10</name>
    <dbReference type="NCBI Taxonomy" id="1314674"/>
    <lineage>
        <taxon>Eukaryota</taxon>
        <taxon>Fungi</taxon>
        <taxon>Dikarya</taxon>
        <taxon>Basidiomycota</taxon>
        <taxon>Agaricomycotina</taxon>
        <taxon>Agaricomycetes</taxon>
        <taxon>Agaricomycetidae</taxon>
        <taxon>Agaricales</taxon>
        <taxon>Marasmiineae</taxon>
        <taxon>Physalacriaceae</taxon>
        <taxon>Cylindrobasidium</taxon>
    </lineage>
</organism>
<feature type="transmembrane region" description="Helical" evidence="6">
    <location>
        <begin position="26"/>
        <end position="44"/>
    </location>
</feature>
<dbReference type="OrthoDB" id="5348404at2759"/>
<evidence type="ECO:0000313" key="7">
    <source>
        <dbReference type="EMBL" id="KIY64014.1"/>
    </source>
</evidence>
<keyword evidence="3 6" id="KW-1133">Transmembrane helix</keyword>
<evidence type="ECO:0000256" key="2">
    <source>
        <dbReference type="ARBA" id="ARBA00022692"/>
    </source>
</evidence>
<feature type="region of interest" description="Disordered" evidence="5">
    <location>
        <begin position="339"/>
        <end position="373"/>
    </location>
</feature>
<dbReference type="EMBL" id="KN880658">
    <property type="protein sequence ID" value="KIY64014.1"/>
    <property type="molecule type" value="Genomic_DNA"/>
</dbReference>
<accession>A0A0D7B1H3</accession>
<keyword evidence="4 6" id="KW-0472">Membrane</keyword>
<evidence type="ECO:0000256" key="1">
    <source>
        <dbReference type="ARBA" id="ARBA00004141"/>
    </source>
</evidence>
<feature type="transmembrane region" description="Helical" evidence="6">
    <location>
        <begin position="98"/>
        <end position="121"/>
    </location>
</feature>
<dbReference type="AlphaFoldDB" id="A0A0D7B1H3"/>
<gene>
    <name evidence="7" type="ORF">CYLTODRAFT_381448</name>
</gene>
<keyword evidence="2 6" id="KW-0812">Transmembrane</keyword>
<dbReference type="STRING" id="1314674.A0A0D7B1H3"/>
<evidence type="ECO:0000256" key="6">
    <source>
        <dbReference type="SAM" id="Phobius"/>
    </source>
</evidence>